<dbReference type="AlphaFoldDB" id="L8WTF1"/>
<proteinExistence type="predicted"/>
<dbReference type="Proteomes" id="UP000011668">
    <property type="component" value="Unassembled WGS sequence"/>
</dbReference>
<organism evidence="1 2">
    <name type="scientific">Thanatephorus cucumeris (strain AG1-IA)</name>
    <name type="common">Rice sheath blight fungus</name>
    <name type="synonym">Rhizoctonia solani</name>
    <dbReference type="NCBI Taxonomy" id="983506"/>
    <lineage>
        <taxon>Eukaryota</taxon>
        <taxon>Fungi</taxon>
        <taxon>Dikarya</taxon>
        <taxon>Basidiomycota</taxon>
        <taxon>Agaricomycotina</taxon>
        <taxon>Agaricomycetes</taxon>
        <taxon>Cantharellales</taxon>
        <taxon>Ceratobasidiaceae</taxon>
        <taxon>Rhizoctonia</taxon>
        <taxon>Rhizoctonia solani AG-1</taxon>
    </lineage>
</organism>
<evidence type="ECO:0000313" key="1">
    <source>
        <dbReference type="EMBL" id="ELU41401.1"/>
    </source>
</evidence>
<accession>L8WTF1</accession>
<reference evidence="1 2" key="1">
    <citation type="journal article" date="2013" name="Nat. Commun.">
        <title>The evolution and pathogenic mechanisms of the rice sheath blight pathogen.</title>
        <authorList>
            <person name="Zheng A."/>
            <person name="Lin R."/>
            <person name="Xu L."/>
            <person name="Qin P."/>
            <person name="Tang C."/>
            <person name="Ai P."/>
            <person name="Zhang D."/>
            <person name="Liu Y."/>
            <person name="Sun Z."/>
            <person name="Feng H."/>
            <person name="Wang Y."/>
            <person name="Chen Y."/>
            <person name="Liang X."/>
            <person name="Fu R."/>
            <person name="Li Q."/>
            <person name="Zhang J."/>
            <person name="Yu X."/>
            <person name="Xie Z."/>
            <person name="Ding L."/>
            <person name="Guan P."/>
            <person name="Tang J."/>
            <person name="Liang Y."/>
            <person name="Wang S."/>
            <person name="Deng Q."/>
            <person name="Li S."/>
            <person name="Zhu J."/>
            <person name="Wang L."/>
            <person name="Liu H."/>
            <person name="Li P."/>
        </authorList>
    </citation>
    <scope>NUCLEOTIDE SEQUENCE [LARGE SCALE GENOMIC DNA]</scope>
    <source>
        <strain evidence="2">AG-1 IA</strain>
    </source>
</reference>
<evidence type="ECO:0000313" key="2">
    <source>
        <dbReference type="Proteomes" id="UP000011668"/>
    </source>
</evidence>
<protein>
    <submittedName>
        <fullName evidence="1">Uncharacterized protein</fullName>
    </submittedName>
</protein>
<gene>
    <name evidence="1" type="ORF">AG1IA_04567</name>
</gene>
<name>L8WTF1_THACA</name>
<comment type="caution">
    <text evidence="1">The sequence shown here is derived from an EMBL/GenBank/DDBJ whole genome shotgun (WGS) entry which is preliminary data.</text>
</comment>
<keyword evidence="2" id="KW-1185">Reference proteome</keyword>
<dbReference type="EMBL" id="AFRT01001063">
    <property type="protein sequence ID" value="ELU41401.1"/>
    <property type="molecule type" value="Genomic_DNA"/>
</dbReference>
<sequence length="39" mass="4544">MTLRRRRRSRDANLNMPNDTIVACLWQNSHESDSLAIVC</sequence>
<dbReference type="HOGENOM" id="CLU_3320305_0_0_1"/>